<evidence type="ECO:0000313" key="3">
    <source>
        <dbReference type="Proteomes" id="UP000255515"/>
    </source>
</evidence>
<name>A0A380ZUP3_9FLAO</name>
<dbReference type="RefSeq" id="WP_002665085.1">
    <property type="nucleotide sequence ID" value="NZ_UFTJ01000003.1"/>
</dbReference>
<accession>A0A380ZUP3</accession>
<feature type="transmembrane region" description="Helical" evidence="1">
    <location>
        <begin position="91"/>
        <end position="114"/>
    </location>
</feature>
<keyword evidence="1" id="KW-0812">Transmembrane</keyword>
<organism evidence="2 3">
    <name type="scientific">Bergeyella zoohelcum</name>
    <dbReference type="NCBI Taxonomy" id="1015"/>
    <lineage>
        <taxon>Bacteria</taxon>
        <taxon>Pseudomonadati</taxon>
        <taxon>Bacteroidota</taxon>
        <taxon>Flavobacteriia</taxon>
        <taxon>Flavobacteriales</taxon>
        <taxon>Weeksellaceae</taxon>
        <taxon>Bergeyella</taxon>
    </lineage>
</organism>
<dbReference type="AlphaFoldDB" id="A0A380ZUP3"/>
<feature type="transmembrane region" description="Helical" evidence="1">
    <location>
        <begin position="126"/>
        <end position="146"/>
    </location>
</feature>
<reference evidence="2 3" key="1">
    <citation type="submission" date="2018-06" db="EMBL/GenBank/DDBJ databases">
        <authorList>
            <consortium name="Pathogen Informatics"/>
            <person name="Doyle S."/>
        </authorList>
    </citation>
    <scope>NUCLEOTIDE SEQUENCE [LARGE SCALE GENOMIC DNA]</scope>
    <source>
        <strain evidence="2 3">NCTC11661</strain>
    </source>
</reference>
<evidence type="ECO:0008006" key="4">
    <source>
        <dbReference type="Google" id="ProtNLM"/>
    </source>
</evidence>
<proteinExistence type="predicted"/>
<keyword evidence="1" id="KW-0472">Membrane</keyword>
<evidence type="ECO:0000256" key="1">
    <source>
        <dbReference type="SAM" id="Phobius"/>
    </source>
</evidence>
<keyword evidence="1" id="KW-1133">Transmembrane helix</keyword>
<sequence length="177" mass="20793">MKAQQTTLDKIRSRPRFKIHTNMSPEKYHMKLKKFLENHKDSYSGTVNFELATISVITSEDTYWKPYLTLRAKEEDGHTVIRGVFGPGANIWTLFMFLYFIFSVLWMVFFTLWFVGIQIKSNEYTWGLSASFVMLVLLGLVYYASYLGKKKAVKEMALLRKFAIDSSLKYEDYVEEE</sequence>
<dbReference type="Proteomes" id="UP000255515">
    <property type="component" value="Unassembled WGS sequence"/>
</dbReference>
<protein>
    <recommendedName>
        <fullName evidence="4">GTP-binding protein</fullName>
    </recommendedName>
</protein>
<gene>
    <name evidence="2" type="ORF">NCTC11661_01594</name>
</gene>
<dbReference type="EMBL" id="UFTJ01000003">
    <property type="protein sequence ID" value="SUV52456.1"/>
    <property type="molecule type" value="Genomic_DNA"/>
</dbReference>
<evidence type="ECO:0000313" key="2">
    <source>
        <dbReference type="EMBL" id="SUV52456.1"/>
    </source>
</evidence>